<evidence type="ECO:0000256" key="12">
    <source>
        <dbReference type="ARBA" id="ARBA00023026"/>
    </source>
</evidence>
<dbReference type="InterPro" id="IPR002169">
    <property type="entry name" value="Peptidase_M9A/M9B"/>
</dbReference>
<feature type="active site" evidence="15">
    <location>
        <position position="508"/>
    </location>
</feature>
<dbReference type="Proteomes" id="UP000248889">
    <property type="component" value="Unassembled WGS sequence"/>
</dbReference>
<feature type="domain" description="PKD" evidence="18">
    <location>
        <begin position="649"/>
        <end position="729"/>
    </location>
</feature>
<dbReference type="InterPro" id="IPR013783">
    <property type="entry name" value="Ig-like_fold"/>
</dbReference>
<dbReference type="Gene3D" id="1.10.390.20">
    <property type="match status" value="1"/>
</dbReference>
<evidence type="ECO:0000256" key="17">
    <source>
        <dbReference type="SAM" id="SignalP"/>
    </source>
</evidence>
<dbReference type="InterPro" id="IPR022409">
    <property type="entry name" value="PKD/Chitinase_dom"/>
</dbReference>
<dbReference type="EC" id="3.4.24.3" evidence="4"/>
<feature type="chain" id="PRO_5015899465" description="microbial collagenase" evidence="17">
    <location>
        <begin position="37"/>
        <end position="729"/>
    </location>
</feature>
<dbReference type="PANTHER" id="PTHR13062">
    <property type="entry name" value="COLLAGENASE"/>
    <property type="match status" value="1"/>
</dbReference>
<dbReference type="Pfam" id="PF01752">
    <property type="entry name" value="Peptidase_M9"/>
    <property type="match status" value="1"/>
</dbReference>
<comment type="subcellular location">
    <subcellularLocation>
        <location evidence="3">Secreted</location>
    </subcellularLocation>
</comment>
<dbReference type="InterPro" id="IPR013661">
    <property type="entry name" value="Peptidase_M9_N_dom"/>
</dbReference>
<keyword evidence="5" id="KW-0964">Secreted</keyword>
<evidence type="ECO:0000256" key="16">
    <source>
        <dbReference type="SAM" id="MobiDB-lite"/>
    </source>
</evidence>
<proteinExistence type="predicted"/>
<evidence type="ECO:0000256" key="1">
    <source>
        <dbReference type="ARBA" id="ARBA00000424"/>
    </source>
</evidence>
<dbReference type="Gene3D" id="3.40.30.160">
    <property type="entry name" value="Collagenase ColT, N-terminal domain"/>
    <property type="match status" value="1"/>
</dbReference>
<feature type="compositionally biased region" description="Low complexity" evidence="16">
    <location>
        <begin position="81"/>
        <end position="97"/>
    </location>
</feature>
<keyword evidence="13" id="KW-0482">Metalloprotease</keyword>
<accession>A0A2X0JVM5</accession>
<keyword evidence="7" id="KW-0479">Metal-binding</keyword>
<comment type="catalytic activity">
    <reaction evidence="1">
        <text>Digestion of native collagen in the triple helical region at Xaa-|-Gly bonds. With synthetic peptides, a preference is shown for Gly at P3 and P1', Pro and Ala at P2 and P2', and hydroxyproline, Ala or Arg at P3'.</text>
        <dbReference type="EC" id="3.4.24.3"/>
    </reaction>
</comment>
<dbReference type="GO" id="GO:0005576">
    <property type="term" value="C:extracellular region"/>
    <property type="evidence" value="ECO:0007669"/>
    <property type="project" value="UniProtKB-SubCell"/>
</dbReference>
<reference evidence="19 20" key="1">
    <citation type="submission" date="2018-06" db="EMBL/GenBank/DDBJ databases">
        <title>Streptacidiphilus pinicola sp. nov., isolated from pine grove soil.</title>
        <authorList>
            <person name="Roh S.G."/>
            <person name="Park S."/>
            <person name="Kim M.-K."/>
            <person name="Yun B.-R."/>
            <person name="Park J."/>
            <person name="Kim M.J."/>
            <person name="Kim Y.S."/>
            <person name="Kim S.B."/>
        </authorList>
    </citation>
    <scope>NUCLEOTIDE SEQUENCE [LARGE SCALE GENOMIC DNA]</scope>
    <source>
        <strain evidence="19 20">MMS16-CNU450</strain>
    </source>
</reference>
<dbReference type="GO" id="GO:0006508">
    <property type="term" value="P:proteolysis"/>
    <property type="evidence" value="ECO:0007669"/>
    <property type="project" value="UniProtKB-KW"/>
</dbReference>
<protein>
    <recommendedName>
        <fullName evidence="4">microbial collagenase</fullName>
        <ecNumber evidence="4">3.4.24.3</ecNumber>
    </recommendedName>
</protein>
<feature type="region of interest" description="Disordered" evidence="16">
    <location>
        <begin position="74"/>
        <end position="107"/>
    </location>
</feature>
<dbReference type="PANTHER" id="PTHR13062:SF9">
    <property type="entry name" value="MICROBIAL COLLAGENASE"/>
    <property type="match status" value="1"/>
</dbReference>
<dbReference type="AlphaFoldDB" id="A0A2X0JVM5"/>
<keyword evidence="9" id="KW-0378">Hydrolase</keyword>
<evidence type="ECO:0000256" key="13">
    <source>
        <dbReference type="ARBA" id="ARBA00023049"/>
    </source>
</evidence>
<evidence type="ECO:0000313" key="19">
    <source>
        <dbReference type="EMBL" id="RAG80965.1"/>
    </source>
</evidence>
<dbReference type="GO" id="GO:0004222">
    <property type="term" value="F:metalloendopeptidase activity"/>
    <property type="evidence" value="ECO:0007669"/>
    <property type="project" value="InterPro"/>
</dbReference>
<evidence type="ECO:0000313" key="20">
    <source>
        <dbReference type="Proteomes" id="UP000248889"/>
    </source>
</evidence>
<evidence type="ECO:0000256" key="11">
    <source>
        <dbReference type="ARBA" id="ARBA00022837"/>
    </source>
</evidence>
<evidence type="ECO:0000256" key="15">
    <source>
        <dbReference type="PIRSR" id="PIRSR602169-1"/>
    </source>
</evidence>
<sequence>MRRRFRTSISLPAPLLAGLVAASTALVGLSVTPGHAADVRPAAAQSSRSLPPTGSRTGAAADRPVVQAQRLTAGQLPPHSPSTAPTTDPQTAAATAPGHPSASCTPADFSSRTGAALVSFVTSASTDCVNTLFAVTGPNASGVFRESQMRAVADAFRAASASYSGDDSTGLEQLALFLRAGYYVQFYDPGDVGGYDAALTGAVAGGVDAFVASPHLADVTDANGQVAGEVVTLTDSAGLQARYLRTYQRILSGYTNAYEHSWYMVNLVNDVFTPLFRGHQNPDFVSAVTADPGIVDTLDAFALAHRDLLGGPNAFLDSNAGIETARFVQHPALYGKVQPLIKGLLAASKITGRTAALWVGVASQVAAYDEARCSSYGVCDLPARLRAAALPIRHTCDATHSVEAQNLTAADLAAVCASLQGQDPFVHRLVKDHGPIPGQHEASVRIVNFASLSDYQTYAGPIFGVDTNNGGITLTGDPADPANQPLSITYRQIHDDGFVARIWNLNHEYTHALDGRYDMKGSFADEITVPDVWWIEGVAEYVSYTYRGVTDTEAMTEAAKHTYALSTLFQNTYDNSDVTRTYPWGYLAVRYMVERHPDVVQAMLAHFRSGDYTGGYAVYHSLGTSYDADFAAWLDRCAAGACTLTPGTPHAAFAAAASGLTVRLTDRSAETGGGSIAAWSWKFGDGTASTAPSPTKTFRKPGSYTVILTVTDSHGHTATVSRRVTVASR</sequence>
<gene>
    <name evidence="19" type="ORF">DN069_35195</name>
</gene>
<dbReference type="Gene3D" id="2.60.40.10">
    <property type="entry name" value="Immunoglobulins"/>
    <property type="match status" value="1"/>
</dbReference>
<dbReference type="RefSeq" id="WP_111507319.1">
    <property type="nucleotide sequence ID" value="NZ_QKYN01000185.1"/>
</dbReference>
<comment type="cofactor">
    <cofactor evidence="2">
        <name>Zn(2+)</name>
        <dbReference type="ChEBI" id="CHEBI:29105"/>
    </cofactor>
</comment>
<evidence type="ECO:0000256" key="3">
    <source>
        <dbReference type="ARBA" id="ARBA00004613"/>
    </source>
</evidence>
<dbReference type="PROSITE" id="PS50093">
    <property type="entry name" value="PKD"/>
    <property type="match status" value="1"/>
</dbReference>
<name>A0A2X0JVM5_9ACTN</name>
<dbReference type="EMBL" id="QKYN01000185">
    <property type="protein sequence ID" value="RAG80965.1"/>
    <property type="molecule type" value="Genomic_DNA"/>
</dbReference>
<keyword evidence="10" id="KW-0862">Zinc</keyword>
<comment type="caution">
    <text evidence="19">The sequence shown here is derived from an EMBL/GenBank/DDBJ whole genome shotgun (WGS) entry which is preliminary data.</text>
</comment>
<feature type="signal peptide" evidence="17">
    <location>
        <begin position="1"/>
        <end position="36"/>
    </location>
</feature>
<dbReference type="Pfam" id="PF18911">
    <property type="entry name" value="PKD_4"/>
    <property type="match status" value="1"/>
</dbReference>
<evidence type="ECO:0000256" key="2">
    <source>
        <dbReference type="ARBA" id="ARBA00001947"/>
    </source>
</evidence>
<evidence type="ECO:0000256" key="10">
    <source>
        <dbReference type="ARBA" id="ARBA00022833"/>
    </source>
</evidence>
<dbReference type="InterPro" id="IPR000601">
    <property type="entry name" value="PKD_dom"/>
</dbReference>
<feature type="region of interest" description="Disordered" evidence="16">
    <location>
        <begin position="40"/>
        <end position="61"/>
    </location>
</feature>
<keyword evidence="12" id="KW-0843">Virulence</keyword>
<dbReference type="SMART" id="SM00089">
    <property type="entry name" value="PKD"/>
    <property type="match status" value="1"/>
</dbReference>
<evidence type="ECO:0000259" key="18">
    <source>
        <dbReference type="PROSITE" id="PS50093"/>
    </source>
</evidence>
<dbReference type="InterPro" id="IPR035986">
    <property type="entry name" value="PKD_dom_sf"/>
</dbReference>
<evidence type="ECO:0000256" key="9">
    <source>
        <dbReference type="ARBA" id="ARBA00022801"/>
    </source>
</evidence>
<evidence type="ECO:0000256" key="8">
    <source>
        <dbReference type="ARBA" id="ARBA00022729"/>
    </source>
</evidence>
<evidence type="ECO:0000256" key="6">
    <source>
        <dbReference type="ARBA" id="ARBA00022670"/>
    </source>
</evidence>
<keyword evidence="20" id="KW-1185">Reference proteome</keyword>
<feature type="compositionally biased region" description="Polar residues" evidence="16">
    <location>
        <begin position="44"/>
        <end position="56"/>
    </location>
</feature>
<evidence type="ECO:0000256" key="7">
    <source>
        <dbReference type="ARBA" id="ARBA00022723"/>
    </source>
</evidence>
<keyword evidence="11" id="KW-0106">Calcium</keyword>
<dbReference type="GO" id="GO:0008270">
    <property type="term" value="F:zinc ion binding"/>
    <property type="evidence" value="ECO:0007669"/>
    <property type="project" value="InterPro"/>
</dbReference>
<organism evidence="19 20">
    <name type="scientific">Streptacidiphilus pinicola</name>
    <dbReference type="NCBI Taxonomy" id="2219663"/>
    <lineage>
        <taxon>Bacteria</taxon>
        <taxon>Bacillati</taxon>
        <taxon>Actinomycetota</taxon>
        <taxon>Actinomycetes</taxon>
        <taxon>Kitasatosporales</taxon>
        <taxon>Streptomycetaceae</taxon>
        <taxon>Streptacidiphilus</taxon>
    </lineage>
</organism>
<dbReference type="CDD" id="cd00146">
    <property type="entry name" value="PKD"/>
    <property type="match status" value="1"/>
</dbReference>
<dbReference type="PRINTS" id="PR00931">
    <property type="entry name" value="MICOLLPTASE"/>
</dbReference>
<dbReference type="SUPFAM" id="SSF49299">
    <property type="entry name" value="PKD domain"/>
    <property type="match status" value="1"/>
</dbReference>
<dbReference type="GO" id="GO:0005975">
    <property type="term" value="P:carbohydrate metabolic process"/>
    <property type="evidence" value="ECO:0007669"/>
    <property type="project" value="UniProtKB-ARBA"/>
</dbReference>
<keyword evidence="14" id="KW-0865">Zymogen</keyword>
<dbReference type="OrthoDB" id="9802683at2"/>
<keyword evidence="6" id="KW-0645">Protease</keyword>
<keyword evidence="8 17" id="KW-0732">Signal</keyword>
<dbReference type="Pfam" id="PF08453">
    <property type="entry name" value="Peptidase_M9_N"/>
    <property type="match status" value="1"/>
</dbReference>
<evidence type="ECO:0000256" key="5">
    <source>
        <dbReference type="ARBA" id="ARBA00022525"/>
    </source>
</evidence>
<evidence type="ECO:0000256" key="14">
    <source>
        <dbReference type="ARBA" id="ARBA00023145"/>
    </source>
</evidence>
<evidence type="ECO:0000256" key="4">
    <source>
        <dbReference type="ARBA" id="ARBA00012653"/>
    </source>
</evidence>